<reference evidence="1" key="1">
    <citation type="journal article" date="2023" name="Mol. Phylogenet. Evol.">
        <title>Genome-scale phylogeny and comparative genomics of the fungal order Sordariales.</title>
        <authorList>
            <person name="Hensen N."/>
            <person name="Bonometti L."/>
            <person name="Westerberg I."/>
            <person name="Brannstrom I.O."/>
            <person name="Guillou S."/>
            <person name="Cros-Aarteil S."/>
            <person name="Calhoun S."/>
            <person name="Haridas S."/>
            <person name="Kuo A."/>
            <person name="Mondo S."/>
            <person name="Pangilinan J."/>
            <person name="Riley R."/>
            <person name="LaButti K."/>
            <person name="Andreopoulos B."/>
            <person name="Lipzen A."/>
            <person name="Chen C."/>
            <person name="Yan M."/>
            <person name="Daum C."/>
            <person name="Ng V."/>
            <person name="Clum A."/>
            <person name="Steindorff A."/>
            <person name="Ohm R.A."/>
            <person name="Martin F."/>
            <person name="Silar P."/>
            <person name="Natvig D.O."/>
            <person name="Lalanne C."/>
            <person name="Gautier V."/>
            <person name="Ament-Velasquez S.L."/>
            <person name="Kruys A."/>
            <person name="Hutchinson M.I."/>
            <person name="Powell A.J."/>
            <person name="Barry K."/>
            <person name="Miller A.N."/>
            <person name="Grigoriev I.V."/>
            <person name="Debuchy R."/>
            <person name="Gladieux P."/>
            <person name="Hiltunen Thoren M."/>
            <person name="Johannesson H."/>
        </authorList>
    </citation>
    <scope>NUCLEOTIDE SEQUENCE</scope>
    <source>
        <strain evidence="1">CBS 731.68</strain>
    </source>
</reference>
<reference evidence="1" key="2">
    <citation type="submission" date="2023-05" db="EMBL/GenBank/DDBJ databases">
        <authorList>
            <consortium name="Lawrence Berkeley National Laboratory"/>
            <person name="Steindorff A."/>
            <person name="Hensen N."/>
            <person name="Bonometti L."/>
            <person name="Westerberg I."/>
            <person name="Brannstrom I.O."/>
            <person name="Guillou S."/>
            <person name="Cros-Aarteil S."/>
            <person name="Calhoun S."/>
            <person name="Haridas S."/>
            <person name="Kuo A."/>
            <person name="Mondo S."/>
            <person name="Pangilinan J."/>
            <person name="Riley R."/>
            <person name="Labutti K."/>
            <person name="Andreopoulos B."/>
            <person name="Lipzen A."/>
            <person name="Chen C."/>
            <person name="Yanf M."/>
            <person name="Daum C."/>
            <person name="Ng V."/>
            <person name="Clum A."/>
            <person name="Ohm R."/>
            <person name="Martin F."/>
            <person name="Silar P."/>
            <person name="Natvig D."/>
            <person name="Lalanne C."/>
            <person name="Gautier V."/>
            <person name="Ament-Velasquez S.L."/>
            <person name="Kruys A."/>
            <person name="Hutchinson M.I."/>
            <person name="Powell A.J."/>
            <person name="Barry K."/>
            <person name="Miller A.N."/>
            <person name="Grigoriev I.V."/>
            <person name="Debuchy R."/>
            <person name="Gladieux P."/>
            <person name="Thoren M.H."/>
            <person name="Johannesson H."/>
        </authorList>
    </citation>
    <scope>NUCLEOTIDE SEQUENCE</scope>
    <source>
        <strain evidence="1">CBS 731.68</strain>
    </source>
</reference>
<evidence type="ECO:0000313" key="1">
    <source>
        <dbReference type="EMBL" id="KAK4123839.1"/>
    </source>
</evidence>
<accession>A0AAN6U0B2</accession>
<protein>
    <submittedName>
        <fullName evidence="1">Uncharacterized protein</fullName>
    </submittedName>
</protein>
<name>A0AAN6U0B2_9PEZI</name>
<sequence>MNLCITNSYGTLRPANDLVGGCQQGEGLITDPEPPTSCNTCMCRTGNGQEEESSSLNLNPFVENLDGYLWCFGHRSEQL</sequence>
<dbReference type="Proteomes" id="UP001302602">
    <property type="component" value="Unassembled WGS sequence"/>
</dbReference>
<dbReference type="EMBL" id="MU853228">
    <property type="protein sequence ID" value="KAK4123839.1"/>
    <property type="molecule type" value="Genomic_DNA"/>
</dbReference>
<proteinExistence type="predicted"/>
<evidence type="ECO:0000313" key="2">
    <source>
        <dbReference type="Proteomes" id="UP001302602"/>
    </source>
</evidence>
<dbReference type="InterPro" id="IPR036673">
    <property type="entry name" value="Cyanovirin-N_sf"/>
</dbReference>
<keyword evidence="2" id="KW-1185">Reference proteome</keyword>
<dbReference type="GeneID" id="87833105"/>
<dbReference type="AlphaFoldDB" id="A0AAN6U0B2"/>
<comment type="caution">
    <text evidence="1">The sequence shown here is derived from an EMBL/GenBank/DDBJ whole genome shotgun (WGS) entry which is preliminary data.</text>
</comment>
<dbReference type="Gene3D" id="2.30.60.10">
    <property type="entry name" value="Cyanovirin-N"/>
    <property type="match status" value="1"/>
</dbReference>
<gene>
    <name evidence="1" type="ORF">N657DRAFT_680958</name>
</gene>
<dbReference type="RefSeq" id="XP_062647610.1">
    <property type="nucleotide sequence ID" value="XM_062796337.1"/>
</dbReference>
<organism evidence="1 2">
    <name type="scientific">Parathielavia appendiculata</name>
    <dbReference type="NCBI Taxonomy" id="2587402"/>
    <lineage>
        <taxon>Eukaryota</taxon>
        <taxon>Fungi</taxon>
        <taxon>Dikarya</taxon>
        <taxon>Ascomycota</taxon>
        <taxon>Pezizomycotina</taxon>
        <taxon>Sordariomycetes</taxon>
        <taxon>Sordariomycetidae</taxon>
        <taxon>Sordariales</taxon>
        <taxon>Chaetomiaceae</taxon>
        <taxon>Parathielavia</taxon>
    </lineage>
</organism>